<evidence type="ECO:0000256" key="3">
    <source>
        <dbReference type="ARBA" id="ARBA00004141"/>
    </source>
</evidence>
<dbReference type="InterPro" id="IPR036408">
    <property type="entry name" value="PSI_PsaA/B_sf"/>
</dbReference>
<keyword evidence="13" id="KW-0934">Plastid</keyword>
<dbReference type="Proteomes" id="UP000008694">
    <property type="component" value="Unassembled WGS sequence"/>
</dbReference>
<evidence type="ECO:0000256" key="13">
    <source>
        <dbReference type="ARBA" id="ARBA00022640"/>
    </source>
</evidence>
<dbReference type="EMBL" id="GL348720">
    <property type="protein sequence ID" value="EFH39990.1"/>
    <property type="molecule type" value="Genomic_DNA"/>
</dbReference>
<evidence type="ECO:0000256" key="27">
    <source>
        <dbReference type="ARBA" id="ARBA00023136"/>
    </source>
</evidence>
<comment type="catalytic activity">
    <reaction evidence="31">
        <text>reduced [plastocyanin] + hnu + oxidized [2Fe-2S]-[ferredoxin] = oxidized [plastocyanin] + reduced [2Fe-2S]-[ferredoxin]</text>
        <dbReference type="Rhea" id="RHEA:30407"/>
        <dbReference type="Rhea" id="RHEA-COMP:10000"/>
        <dbReference type="Rhea" id="RHEA-COMP:10001"/>
        <dbReference type="Rhea" id="RHEA-COMP:10039"/>
        <dbReference type="Rhea" id="RHEA-COMP:10040"/>
        <dbReference type="ChEBI" id="CHEBI:29036"/>
        <dbReference type="ChEBI" id="CHEBI:30212"/>
        <dbReference type="ChEBI" id="CHEBI:33737"/>
        <dbReference type="ChEBI" id="CHEBI:33738"/>
        <dbReference type="ChEBI" id="CHEBI:49552"/>
        <dbReference type="EC" id="1.97.1.12"/>
    </reaction>
</comment>
<dbReference type="FunFam" id="2.60.120.260:FF:000050">
    <property type="entry name" value="Beta-galactosidase"/>
    <property type="match status" value="1"/>
</dbReference>
<keyword evidence="20" id="KW-0249">Electron transport</keyword>
<evidence type="ECO:0000256" key="24">
    <source>
        <dbReference type="ARBA" id="ARBA00023004"/>
    </source>
</evidence>
<dbReference type="PRINTS" id="PR00742">
    <property type="entry name" value="GLHYDRLASE35"/>
</dbReference>
<evidence type="ECO:0000256" key="16">
    <source>
        <dbReference type="ARBA" id="ARBA00022729"/>
    </source>
</evidence>
<dbReference type="PANTHER" id="PTHR23421">
    <property type="entry name" value="BETA-GALACTOSIDASE RELATED"/>
    <property type="match status" value="1"/>
</dbReference>
<accession>D7MQU0</accession>
<comment type="subunit">
    <text evidence="30">The PsaA/B heterodimer binds the P700 chlorophyll special pair and subsequent electron acceptors. PSI consists of a core antenna complex that captures photons, and an electron transfer chain that converts photonic excitation into a charge separation. The eukaryotic PSI reaction center is composed of at least 11 subunits.</text>
</comment>
<evidence type="ECO:0000256" key="18">
    <source>
        <dbReference type="ARBA" id="ARBA00022836"/>
    </source>
</evidence>
<keyword evidence="27" id="KW-0472">Membrane</keyword>
<keyword evidence="12" id="KW-0602">Photosynthesis</keyword>
<dbReference type="InterPro" id="IPR048913">
    <property type="entry name" value="BetaGal_gal-bd"/>
</dbReference>
<dbReference type="Gramene" id="Al_scaffold_0008_769">
    <property type="protein sequence ID" value="Al_scaffold_0008_769"/>
    <property type="gene ID" value="Al_scaffold_0008_769"/>
</dbReference>
<comment type="similarity">
    <text evidence="6">Belongs to the PsaA/PsaB family.</text>
</comment>
<keyword evidence="17" id="KW-0378">Hydrolase</keyword>
<dbReference type="Pfam" id="PF00223">
    <property type="entry name" value="PsaA_PsaB"/>
    <property type="match status" value="1"/>
</dbReference>
<dbReference type="GO" id="GO:0016491">
    <property type="term" value="F:oxidoreductase activity"/>
    <property type="evidence" value="ECO:0007669"/>
    <property type="project" value="UniProtKB-KW"/>
</dbReference>
<evidence type="ECO:0000256" key="19">
    <source>
        <dbReference type="ARBA" id="ARBA00022842"/>
    </source>
</evidence>
<dbReference type="GO" id="GO:0015979">
    <property type="term" value="P:photosynthesis"/>
    <property type="evidence" value="ECO:0007669"/>
    <property type="project" value="UniProtKB-KW"/>
</dbReference>
<keyword evidence="25" id="KW-0411">Iron-sulfur</keyword>
<evidence type="ECO:0000256" key="7">
    <source>
        <dbReference type="ARBA" id="ARBA00022448"/>
    </source>
</evidence>
<feature type="domain" description="Beta-galactosidase galactose-binding" evidence="32">
    <location>
        <begin position="53"/>
        <end position="118"/>
    </location>
</feature>
<keyword evidence="21" id="KW-1133">Transmembrane helix</keyword>
<keyword evidence="22" id="KW-0157">Chromophore</keyword>
<dbReference type="InterPro" id="IPR020586">
    <property type="entry name" value="PSI_PsaA/B_CS"/>
</dbReference>
<evidence type="ECO:0000256" key="15">
    <source>
        <dbReference type="ARBA" id="ARBA00022723"/>
    </source>
</evidence>
<evidence type="ECO:0000256" key="8">
    <source>
        <dbReference type="ARBA" id="ARBA00022485"/>
    </source>
</evidence>
<evidence type="ECO:0000256" key="30">
    <source>
        <dbReference type="ARBA" id="ARBA00026002"/>
    </source>
</evidence>
<dbReference type="AlphaFoldDB" id="D7MQU0"/>
<keyword evidence="24" id="KW-0408">Iron</keyword>
<dbReference type="HOGENOM" id="CLU_819774_0_0_1"/>
<proteinExistence type="inferred from homology"/>
<reference evidence="34" key="1">
    <citation type="journal article" date="2011" name="Nat. Genet.">
        <title>The Arabidopsis lyrata genome sequence and the basis of rapid genome size change.</title>
        <authorList>
            <person name="Hu T.T."/>
            <person name="Pattyn P."/>
            <person name="Bakker E.G."/>
            <person name="Cao J."/>
            <person name="Cheng J.-F."/>
            <person name="Clark R.M."/>
            <person name="Fahlgren N."/>
            <person name="Fawcett J.A."/>
            <person name="Grimwood J."/>
            <person name="Gundlach H."/>
            <person name="Haberer G."/>
            <person name="Hollister J.D."/>
            <person name="Ossowski S."/>
            <person name="Ottilar R.P."/>
            <person name="Salamov A.A."/>
            <person name="Schneeberger K."/>
            <person name="Spannagl M."/>
            <person name="Wang X."/>
            <person name="Yang L."/>
            <person name="Nasrallah M.E."/>
            <person name="Bergelson J."/>
            <person name="Carrington J.C."/>
            <person name="Gaut B.S."/>
            <person name="Schmutz J."/>
            <person name="Mayer K.F.X."/>
            <person name="Van de Peer Y."/>
            <person name="Grigoriev I.V."/>
            <person name="Nordborg M."/>
            <person name="Weigel D."/>
            <person name="Guo Y.-L."/>
        </authorList>
    </citation>
    <scope>NUCLEOTIDE SEQUENCE [LARGE SCALE GENOMIC DNA]</scope>
    <source>
        <strain evidence="34">cv. MN47</strain>
    </source>
</reference>
<name>D7MQU0_ARALL</name>
<evidence type="ECO:0000256" key="25">
    <source>
        <dbReference type="ARBA" id="ARBA00023014"/>
    </source>
</evidence>
<keyword evidence="11" id="KW-0964">Secreted</keyword>
<evidence type="ECO:0000256" key="20">
    <source>
        <dbReference type="ARBA" id="ARBA00022982"/>
    </source>
</evidence>
<keyword evidence="15" id="KW-0479">Metal-binding</keyword>
<evidence type="ECO:0000256" key="9">
    <source>
        <dbReference type="ARBA" id="ARBA00022494"/>
    </source>
</evidence>
<evidence type="ECO:0000256" key="10">
    <source>
        <dbReference type="ARBA" id="ARBA00022523"/>
    </source>
</evidence>
<evidence type="ECO:0000259" key="32">
    <source>
        <dbReference type="Pfam" id="PF21467"/>
    </source>
</evidence>
<keyword evidence="14" id="KW-0812">Transmembrane</keyword>
<dbReference type="GO" id="GO:0051539">
    <property type="term" value="F:4 iron, 4 sulfur cluster binding"/>
    <property type="evidence" value="ECO:0007669"/>
    <property type="project" value="UniProtKB-KW"/>
</dbReference>
<evidence type="ECO:0000256" key="11">
    <source>
        <dbReference type="ARBA" id="ARBA00022525"/>
    </source>
</evidence>
<dbReference type="InterPro" id="IPR001280">
    <property type="entry name" value="PSI_PsaA/B"/>
</dbReference>
<dbReference type="GO" id="GO:0009522">
    <property type="term" value="C:photosystem I"/>
    <property type="evidence" value="ECO:0007669"/>
    <property type="project" value="UniProtKB-KW"/>
</dbReference>
<dbReference type="Gene3D" id="2.60.120.260">
    <property type="entry name" value="Galactose-binding domain-like"/>
    <property type="match status" value="1"/>
</dbReference>
<keyword evidence="7" id="KW-0813">Transport</keyword>
<evidence type="ECO:0000256" key="29">
    <source>
        <dbReference type="ARBA" id="ARBA00023295"/>
    </source>
</evidence>
<protein>
    <submittedName>
        <fullName evidence="33">Predicted protein</fullName>
    </submittedName>
</protein>
<comment type="catalytic activity">
    <reaction evidence="1">
        <text>Hydrolysis of terminal non-reducing beta-D-galactose residues in beta-D-galactosides.</text>
        <dbReference type="EC" id="3.2.1.23"/>
    </reaction>
</comment>
<organism evidence="34">
    <name type="scientific">Arabidopsis lyrata subsp. lyrata</name>
    <name type="common">Lyre-leaved rock-cress</name>
    <dbReference type="NCBI Taxonomy" id="81972"/>
    <lineage>
        <taxon>Eukaryota</taxon>
        <taxon>Viridiplantae</taxon>
        <taxon>Streptophyta</taxon>
        <taxon>Embryophyta</taxon>
        <taxon>Tracheophyta</taxon>
        <taxon>Spermatophyta</taxon>
        <taxon>Magnoliopsida</taxon>
        <taxon>eudicotyledons</taxon>
        <taxon>Gunneridae</taxon>
        <taxon>Pentapetalae</taxon>
        <taxon>rosids</taxon>
        <taxon>malvids</taxon>
        <taxon>Brassicales</taxon>
        <taxon>Brassicaceae</taxon>
        <taxon>Camelineae</taxon>
        <taxon>Arabidopsis</taxon>
    </lineage>
</organism>
<keyword evidence="16" id="KW-0732">Signal</keyword>
<sequence>MEHTYAGPRSVSIIGLKSGTRDLIENNEWGHLVYTEEGSKKVKWEKYGEHKPLTWYKTYFETPEGENAVAIRMKGMGKGLIWVNGIGVGRYWMSFVSPLGEPIQTEYHIPRSFMKEGKKKSMLVILEEEPVAKMVPTSSPTKMINDLFVERERFHRQSFRTKVVLTRRKRGLESFPCDGPGRGGTCDISQIGYVEASESIDAKFRSVCNRLTGLQYFRYKLDASWNTNLDVIFKQCLEIPLIPYYKGGIIVYSLINGAQRYVVNGVFYLTCSNISPTTRSHIISCHLIPRMNTINNSSHLPKLVGRAQIQWQLNSCVDGSFDIDQSLGDAIHKEAKITT</sequence>
<gene>
    <name evidence="33" type="ORF">ARALYDRAFT_683949</name>
</gene>
<keyword evidence="19" id="KW-0460">Magnesium</keyword>
<evidence type="ECO:0000256" key="21">
    <source>
        <dbReference type="ARBA" id="ARBA00022989"/>
    </source>
</evidence>
<comment type="function">
    <text evidence="2">PsaA and PsaB bind P700, the primary electron donor of photosystem I (PSI), as well as the electron acceptors A0, A1 and FX. PSI is a plastocyanin-ferredoxin oxidoreductase, converting photonic excitation into a charge separation, which transfers an electron from the donor P700 chlorophyll pair to the spectroscopically characterized acceptors A0, A1, FX, FA and FB in turn. Oxidized P700 is reduced on the lumenal side of the thylakoid membrane by plastocyanin.</text>
</comment>
<evidence type="ECO:0000256" key="23">
    <source>
        <dbReference type="ARBA" id="ARBA00023002"/>
    </source>
</evidence>
<comment type="subcellular location">
    <subcellularLocation>
        <location evidence="3">Membrane</location>
        <topology evidence="3">Multi-pass membrane protein</topology>
    </subcellularLocation>
    <subcellularLocation>
        <location evidence="4">Secreted</location>
        <location evidence="4">Extracellular space</location>
        <location evidence="4">Apoplast</location>
    </subcellularLocation>
</comment>
<dbReference type="SUPFAM" id="SSF81558">
    <property type="entry name" value="Photosystem I subunits PsaA/PsaB"/>
    <property type="match status" value="1"/>
</dbReference>
<dbReference type="GO" id="GO:0004565">
    <property type="term" value="F:beta-galactosidase activity"/>
    <property type="evidence" value="ECO:0007669"/>
    <property type="project" value="UniProtKB-EC"/>
</dbReference>
<dbReference type="InterPro" id="IPR008979">
    <property type="entry name" value="Galactose-bd-like_sf"/>
</dbReference>
<comment type="similarity">
    <text evidence="5">Belongs to the glycosyl hydrolase 35 family.</text>
</comment>
<dbReference type="SUPFAM" id="SSF49785">
    <property type="entry name" value="Galactose-binding domain-like"/>
    <property type="match status" value="1"/>
</dbReference>
<evidence type="ECO:0000256" key="17">
    <source>
        <dbReference type="ARBA" id="ARBA00022801"/>
    </source>
</evidence>
<evidence type="ECO:0000256" key="12">
    <source>
        <dbReference type="ARBA" id="ARBA00022531"/>
    </source>
</evidence>
<dbReference type="GO" id="GO:0005975">
    <property type="term" value="P:carbohydrate metabolic process"/>
    <property type="evidence" value="ECO:0007669"/>
    <property type="project" value="InterPro"/>
</dbReference>
<dbReference type="Pfam" id="PF21467">
    <property type="entry name" value="BetaGal_gal-bd"/>
    <property type="match status" value="1"/>
</dbReference>
<keyword evidence="8" id="KW-0004">4Fe-4S</keyword>
<keyword evidence="9" id="KW-0148">Chlorophyll</keyword>
<keyword evidence="26" id="KW-0793">Thylakoid</keyword>
<evidence type="ECO:0000256" key="31">
    <source>
        <dbReference type="ARBA" id="ARBA00048912"/>
    </source>
</evidence>
<evidence type="ECO:0000313" key="34">
    <source>
        <dbReference type="Proteomes" id="UP000008694"/>
    </source>
</evidence>
<keyword evidence="10" id="KW-0052">Apoplast</keyword>
<evidence type="ECO:0000256" key="14">
    <source>
        <dbReference type="ARBA" id="ARBA00022692"/>
    </source>
</evidence>
<evidence type="ECO:0000256" key="22">
    <source>
        <dbReference type="ARBA" id="ARBA00022991"/>
    </source>
</evidence>
<evidence type="ECO:0000256" key="5">
    <source>
        <dbReference type="ARBA" id="ARBA00009809"/>
    </source>
</evidence>
<evidence type="ECO:0000256" key="4">
    <source>
        <dbReference type="ARBA" id="ARBA00004271"/>
    </source>
</evidence>
<dbReference type="GO" id="GO:0048046">
    <property type="term" value="C:apoplast"/>
    <property type="evidence" value="ECO:0007669"/>
    <property type="project" value="UniProtKB-SubCell"/>
</dbReference>
<evidence type="ECO:0000256" key="26">
    <source>
        <dbReference type="ARBA" id="ARBA00023078"/>
    </source>
</evidence>
<dbReference type="InterPro" id="IPR001944">
    <property type="entry name" value="Glycoside_Hdrlase_35"/>
</dbReference>
<keyword evidence="28" id="KW-0325">Glycoprotein</keyword>
<keyword evidence="18" id="KW-0603">Photosystem I</keyword>
<evidence type="ECO:0000256" key="6">
    <source>
        <dbReference type="ARBA" id="ARBA00010598"/>
    </source>
</evidence>
<dbReference type="GO" id="GO:0046872">
    <property type="term" value="F:metal ion binding"/>
    <property type="evidence" value="ECO:0007669"/>
    <property type="project" value="UniProtKB-KW"/>
</dbReference>
<evidence type="ECO:0000256" key="2">
    <source>
        <dbReference type="ARBA" id="ARBA00003162"/>
    </source>
</evidence>
<keyword evidence="23" id="KW-0560">Oxidoreductase</keyword>
<keyword evidence="29" id="KW-0326">Glycosidase</keyword>
<dbReference type="eggNOG" id="KOG0496">
    <property type="taxonomic scope" value="Eukaryota"/>
</dbReference>
<evidence type="ECO:0000256" key="1">
    <source>
        <dbReference type="ARBA" id="ARBA00001412"/>
    </source>
</evidence>
<dbReference type="GO" id="GO:0016168">
    <property type="term" value="F:chlorophyll binding"/>
    <property type="evidence" value="ECO:0007669"/>
    <property type="project" value="UniProtKB-KW"/>
</dbReference>
<evidence type="ECO:0000313" key="33">
    <source>
        <dbReference type="EMBL" id="EFH39990.1"/>
    </source>
</evidence>
<dbReference type="PROSITE" id="PS00419">
    <property type="entry name" value="PHOTOSYSTEM_I_PSAAB"/>
    <property type="match status" value="1"/>
</dbReference>
<evidence type="ECO:0000256" key="28">
    <source>
        <dbReference type="ARBA" id="ARBA00023180"/>
    </source>
</evidence>
<keyword evidence="34" id="KW-1185">Reference proteome</keyword>